<dbReference type="Pfam" id="PF14722">
    <property type="entry name" value="KRAP_IP3R_bind"/>
    <property type="match status" value="1"/>
</dbReference>
<sequence length="99" mass="11317">MTGPQTTTSFFQANISEVLDLCQIDAETILGNLGFTEELAEAATWIPDRFFSVPSQAEGINFHLFLRAQVQRIEMEDPCLMLVSKCPFHDWRCLVFFLQ</sequence>
<evidence type="ECO:0000313" key="3">
    <source>
        <dbReference type="Proteomes" id="UP000694406"/>
    </source>
</evidence>
<organism evidence="2 3">
    <name type="scientific">Laticauda laticaudata</name>
    <name type="common">Blue-ringed sea krait</name>
    <name type="synonym">Blue-lipped sea krait</name>
    <dbReference type="NCBI Taxonomy" id="8630"/>
    <lineage>
        <taxon>Eukaryota</taxon>
        <taxon>Metazoa</taxon>
        <taxon>Chordata</taxon>
        <taxon>Craniata</taxon>
        <taxon>Vertebrata</taxon>
        <taxon>Euteleostomi</taxon>
        <taxon>Lepidosauria</taxon>
        <taxon>Squamata</taxon>
        <taxon>Bifurcata</taxon>
        <taxon>Unidentata</taxon>
        <taxon>Episquamata</taxon>
        <taxon>Toxicofera</taxon>
        <taxon>Serpentes</taxon>
        <taxon>Colubroidea</taxon>
        <taxon>Elapidae</taxon>
        <taxon>Laticaudinae</taxon>
        <taxon>Laticauda</taxon>
    </lineage>
</organism>
<dbReference type="PANTHER" id="PTHR17469:SF1">
    <property type="entry name" value="PROTEIN TESPA1"/>
    <property type="match status" value="1"/>
</dbReference>
<dbReference type="Ensembl" id="ENSLLTT00000003427.1">
    <property type="protein sequence ID" value="ENSLLTP00000003295.1"/>
    <property type="gene ID" value="ENSLLTG00000002482.1"/>
</dbReference>
<protein>
    <recommendedName>
        <fullName evidence="1">ITPR-interacting domain-containing protein</fullName>
    </recommendedName>
</protein>
<dbReference type="InterPro" id="IPR029325">
    <property type="entry name" value="ITPR-bd"/>
</dbReference>
<reference evidence="2" key="2">
    <citation type="submission" date="2025-09" db="UniProtKB">
        <authorList>
            <consortium name="Ensembl"/>
        </authorList>
    </citation>
    <scope>IDENTIFICATION</scope>
</reference>
<keyword evidence="3" id="KW-1185">Reference proteome</keyword>
<evidence type="ECO:0000259" key="1">
    <source>
        <dbReference type="SMART" id="SM01257"/>
    </source>
</evidence>
<dbReference type="GeneTree" id="ENSGT00940000160763"/>
<reference evidence="2" key="1">
    <citation type="submission" date="2025-08" db="UniProtKB">
        <authorList>
            <consortium name="Ensembl"/>
        </authorList>
    </citation>
    <scope>IDENTIFICATION</scope>
</reference>
<evidence type="ECO:0000313" key="2">
    <source>
        <dbReference type="Ensembl" id="ENSLLTP00000003295.1"/>
    </source>
</evidence>
<dbReference type="AlphaFoldDB" id="A0A8C5RJD1"/>
<dbReference type="SMART" id="SM01257">
    <property type="entry name" value="KRAP_IP3R_bind"/>
    <property type="match status" value="1"/>
</dbReference>
<proteinExistence type="predicted"/>
<name>A0A8C5RJD1_LATLA</name>
<dbReference type="GO" id="GO:0005102">
    <property type="term" value="F:signaling receptor binding"/>
    <property type="evidence" value="ECO:0007669"/>
    <property type="project" value="InterPro"/>
</dbReference>
<dbReference type="InterPro" id="IPR043444">
    <property type="entry name" value="TESPA1-like"/>
</dbReference>
<dbReference type="Proteomes" id="UP000694406">
    <property type="component" value="Unplaced"/>
</dbReference>
<feature type="domain" description="ITPR-interacting" evidence="1">
    <location>
        <begin position="5"/>
        <end position="95"/>
    </location>
</feature>
<accession>A0A8C5RJD1</accession>
<dbReference type="PANTHER" id="PTHR17469">
    <property type="entry name" value="SPERM SPECIFIC ANTIGEN 2-RELATED"/>
    <property type="match status" value="1"/>
</dbReference>